<evidence type="ECO:0000313" key="1">
    <source>
        <dbReference type="EMBL" id="VDO86342.1"/>
    </source>
</evidence>
<name>A0A183JMY1_9TREM</name>
<dbReference type="Proteomes" id="UP000279833">
    <property type="component" value="Unassembled WGS sequence"/>
</dbReference>
<evidence type="ECO:0000313" key="3">
    <source>
        <dbReference type="WBParaSite" id="SCUD_0000406501-mRNA-1"/>
    </source>
</evidence>
<keyword evidence="2" id="KW-1185">Reference proteome</keyword>
<dbReference type="AlphaFoldDB" id="A0A183JMY1"/>
<protein>
    <submittedName>
        <fullName evidence="1 3">Uncharacterized protein</fullName>
    </submittedName>
</protein>
<reference evidence="1 2" key="2">
    <citation type="submission" date="2018-11" db="EMBL/GenBank/DDBJ databases">
        <authorList>
            <consortium name="Pathogen Informatics"/>
        </authorList>
    </citation>
    <scope>NUCLEOTIDE SEQUENCE [LARGE SCALE GENOMIC DNA]</scope>
    <source>
        <strain evidence="1">Dakar</strain>
        <strain evidence="2">Dakar, Senegal</strain>
    </source>
</reference>
<gene>
    <name evidence="1" type="ORF">SCUD_LOCUS4065</name>
</gene>
<proteinExistence type="predicted"/>
<accession>A0A183JMY1</accession>
<dbReference type="WBParaSite" id="SCUD_0000406501-mRNA-1">
    <property type="protein sequence ID" value="SCUD_0000406501-mRNA-1"/>
    <property type="gene ID" value="SCUD_0000406501"/>
</dbReference>
<dbReference type="EMBL" id="UZAK01005036">
    <property type="protein sequence ID" value="VDO86342.1"/>
    <property type="molecule type" value="Genomic_DNA"/>
</dbReference>
<organism evidence="3">
    <name type="scientific">Schistosoma curassoni</name>
    <dbReference type="NCBI Taxonomy" id="6186"/>
    <lineage>
        <taxon>Eukaryota</taxon>
        <taxon>Metazoa</taxon>
        <taxon>Spiralia</taxon>
        <taxon>Lophotrochozoa</taxon>
        <taxon>Platyhelminthes</taxon>
        <taxon>Trematoda</taxon>
        <taxon>Digenea</taxon>
        <taxon>Strigeidida</taxon>
        <taxon>Schistosomatoidea</taxon>
        <taxon>Schistosomatidae</taxon>
        <taxon>Schistosoma</taxon>
    </lineage>
</organism>
<reference evidence="3" key="1">
    <citation type="submission" date="2016-06" db="UniProtKB">
        <authorList>
            <consortium name="WormBaseParasite"/>
        </authorList>
    </citation>
    <scope>IDENTIFICATION</scope>
</reference>
<evidence type="ECO:0000313" key="2">
    <source>
        <dbReference type="Proteomes" id="UP000279833"/>
    </source>
</evidence>
<sequence>MYVRGAQNFKFRKWSFFSFVKYRSCTSSEKHFTWY</sequence>